<feature type="compositionally biased region" description="Low complexity" evidence="1">
    <location>
        <begin position="142"/>
        <end position="158"/>
    </location>
</feature>
<sequence length="936" mass="99567">MDSCGGCGSGGEGDQLPPTAPTLPHTSRDKDRTKKSTEKLLTAAGDQWSQEENSEEASGRVGLPPITNGVGGSGVNGLHLEHGGTAGQSLLNNNLVEEKCNLRRADDKTLCLYHKFPAKVNNNVYSEGGAPARDGMDEYFQSHHSSPSRPSAPTPARRNGLSPGREQLNLLNGEEEDEDDGCIYSYKGESLEANLSHLIDMCLSCGLPNPERAAARSGAPRGPEGPAHSNLFSPEMDFLEMDFDPGPGGDGEADSDCEDNCLHECDSRLGRGGVAGPPSPGVAHKANNYCPEMLSLMCRRCESSLCDGKIDNVAPNLSVAPAPAAPPLNIGRGPSAGLDHRPEGSGGGLNLPRSGLNLPQDLNVGLNQLCGRQGPGRIGSGEEEEEDAPDNDSVENNMLDTMDHLSDDADDEDDSNSEKYEPRRPAGSRISGGGGGQSRCWRGSPRDSLARTPHKAANNNLGSVSAPEVSPAREYSPLEKFGRSLSFHNQLSSPKYENVCFAPRPRREERPSHRPAEDPVLSQADSANIAACSGRLHRRENSVFNILSDSTASQSGNCSPQGPGSSSVGEMNGGPMVGPSSSTTTTTTTSSAASQTTPLRHIGPVTQLLKAPPDNGSSTSCPMKGGANTDPCPLPVKSLRPKNTNPSQDPNTASEGEGGSEDSCPRVKKVMIWTELQASARQVTQIATSACGATAVINVLLAVDYGFSVEEVKSSIKTRLRAETAPLVDYLLSRSVAGTTHQDLIQGVTQLSQGAIKAKFFHMFPKRAVQLSRWLAQWISRGGVPVATLNLQVGVAPGQTIPDAWHHQMIFGVGPQGVYLTNPLECVSDCMLGDQLCTDSVLLVRRADVVNRWGNGDKLVRLTQQEDPRWRDMNVLGQVVGVLKEQAAPPVVQGRRHLTSHVAIPAAYKSGVTIFMRSDNPHLPTLMQAEDLPLLE</sequence>
<feature type="compositionally biased region" description="Basic and acidic residues" evidence="1">
    <location>
        <begin position="26"/>
        <end position="38"/>
    </location>
</feature>
<proteinExistence type="predicted"/>
<feature type="region of interest" description="Disordered" evidence="1">
    <location>
        <begin position="550"/>
        <end position="664"/>
    </location>
</feature>
<evidence type="ECO:0000313" key="2">
    <source>
        <dbReference type="EMBL" id="KAK8375104.1"/>
    </source>
</evidence>
<protein>
    <submittedName>
        <fullName evidence="2">Uncharacterized protein</fullName>
    </submittedName>
</protein>
<name>A0AAW0SJB3_SCYPA</name>
<feature type="compositionally biased region" description="Acidic residues" evidence="1">
    <location>
        <begin position="381"/>
        <end position="393"/>
    </location>
</feature>
<dbReference type="AlphaFoldDB" id="A0AAW0SJB3"/>
<accession>A0AAW0SJB3</accession>
<dbReference type="EMBL" id="JARAKH010000071">
    <property type="protein sequence ID" value="KAK8375104.1"/>
    <property type="molecule type" value="Genomic_DNA"/>
</dbReference>
<feature type="region of interest" description="Disordered" evidence="1">
    <location>
        <begin position="213"/>
        <end position="232"/>
    </location>
</feature>
<feature type="compositionally biased region" description="Polar residues" evidence="1">
    <location>
        <begin position="641"/>
        <end position="654"/>
    </location>
</feature>
<feature type="region of interest" description="Disordered" evidence="1">
    <location>
        <begin position="1"/>
        <end position="70"/>
    </location>
</feature>
<dbReference type="EMBL" id="JARAKH010000071">
    <property type="protein sequence ID" value="KAK8375103.1"/>
    <property type="molecule type" value="Genomic_DNA"/>
</dbReference>
<feature type="compositionally biased region" description="Low complexity" evidence="1">
    <location>
        <begin position="213"/>
        <end position="227"/>
    </location>
</feature>
<feature type="compositionally biased region" description="Polar residues" evidence="1">
    <location>
        <begin position="550"/>
        <end position="569"/>
    </location>
</feature>
<organism evidence="2 3">
    <name type="scientific">Scylla paramamosain</name>
    <name type="common">Mud crab</name>
    <dbReference type="NCBI Taxonomy" id="85552"/>
    <lineage>
        <taxon>Eukaryota</taxon>
        <taxon>Metazoa</taxon>
        <taxon>Ecdysozoa</taxon>
        <taxon>Arthropoda</taxon>
        <taxon>Crustacea</taxon>
        <taxon>Multicrustacea</taxon>
        <taxon>Malacostraca</taxon>
        <taxon>Eumalacostraca</taxon>
        <taxon>Eucarida</taxon>
        <taxon>Decapoda</taxon>
        <taxon>Pleocyemata</taxon>
        <taxon>Brachyura</taxon>
        <taxon>Eubrachyura</taxon>
        <taxon>Portunoidea</taxon>
        <taxon>Portunidae</taxon>
        <taxon>Portuninae</taxon>
        <taxon>Scylla</taxon>
    </lineage>
</organism>
<feature type="region of interest" description="Disordered" evidence="1">
    <location>
        <begin position="325"/>
        <end position="469"/>
    </location>
</feature>
<feature type="region of interest" description="Disordered" evidence="1">
    <location>
        <begin position="127"/>
        <end position="174"/>
    </location>
</feature>
<keyword evidence="3" id="KW-1185">Reference proteome</keyword>
<dbReference type="Proteomes" id="UP001487740">
    <property type="component" value="Unassembled WGS sequence"/>
</dbReference>
<evidence type="ECO:0000256" key="1">
    <source>
        <dbReference type="SAM" id="MobiDB-lite"/>
    </source>
</evidence>
<gene>
    <name evidence="2" type="ORF">O3P69_011322</name>
</gene>
<feature type="compositionally biased region" description="Low complexity" evidence="1">
    <location>
        <begin position="580"/>
        <end position="597"/>
    </location>
</feature>
<reference evidence="2 3" key="1">
    <citation type="submission" date="2023-03" db="EMBL/GenBank/DDBJ databases">
        <title>High-quality genome of Scylla paramamosain provides insights in environmental adaptation.</title>
        <authorList>
            <person name="Zhang L."/>
        </authorList>
    </citation>
    <scope>NUCLEOTIDE SEQUENCE [LARGE SCALE GENOMIC DNA]</scope>
    <source>
        <strain evidence="2">LZ_2023a</strain>
        <tissue evidence="2">Muscle</tissue>
    </source>
</reference>
<comment type="caution">
    <text evidence="2">The sequence shown here is derived from an EMBL/GenBank/DDBJ whole genome shotgun (WGS) entry which is preliminary data.</text>
</comment>
<evidence type="ECO:0000313" key="3">
    <source>
        <dbReference type="Proteomes" id="UP001487740"/>
    </source>
</evidence>
<feature type="compositionally biased region" description="Gly residues" evidence="1">
    <location>
        <begin position="1"/>
        <end position="13"/>
    </location>
</feature>